<dbReference type="GO" id="GO:0032259">
    <property type="term" value="P:methylation"/>
    <property type="evidence" value="ECO:0007669"/>
    <property type="project" value="UniProtKB-KW"/>
</dbReference>
<feature type="domain" description="Prepilin peptidase A24 N-terminal" evidence="12">
    <location>
        <begin position="14"/>
        <end position="95"/>
    </location>
</feature>
<keyword evidence="9" id="KW-0808">Transferase</keyword>
<protein>
    <recommendedName>
        <fullName evidence="9">Prepilin leader peptidase/N-methyltransferase</fullName>
        <ecNumber evidence="9">2.1.1.-</ecNumber>
        <ecNumber evidence="9">3.4.23.43</ecNumber>
    </recommendedName>
</protein>
<keyword evidence="7 10" id="KW-0472">Membrane</keyword>
<organism evidence="13 14">
    <name type="scientific">Caulobacter vibrioides</name>
    <name type="common">Caulobacter crescentus</name>
    <dbReference type="NCBI Taxonomy" id="155892"/>
    <lineage>
        <taxon>Bacteria</taxon>
        <taxon>Pseudomonadati</taxon>
        <taxon>Pseudomonadota</taxon>
        <taxon>Alphaproteobacteria</taxon>
        <taxon>Caulobacterales</taxon>
        <taxon>Caulobacteraceae</taxon>
        <taxon>Caulobacter</taxon>
    </lineage>
</organism>
<dbReference type="GO" id="GO:0006465">
    <property type="term" value="P:signal peptide processing"/>
    <property type="evidence" value="ECO:0007669"/>
    <property type="project" value="TreeGrafter"/>
</dbReference>
<comment type="subcellular location">
    <subcellularLocation>
        <location evidence="1">Cell inner membrane</location>
        <topology evidence="1">Multi-pass membrane protein</topology>
    </subcellularLocation>
    <subcellularLocation>
        <location evidence="9">Cell membrane</location>
        <topology evidence="9">Multi-pass membrane protein</topology>
    </subcellularLocation>
</comment>
<feature type="domain" description="Prepilin type IV endopeptidase peptidase" evidence="11">
    <location>
        <begin position="106"/>
        <end position="214"/>
    </location>
</feature>
<evidence type="ECO:0000256" key="5">
    <source>
        <dbReference type="ARBA" id="ARBA00022692"/>
    </source>
</evidence>
<sequence>MTIDQLWTASALILAPFFGSFIGLLTLRLPADRPWAMSRSTCDTCKRQLGVIDLVPLVSFLALRGRCRTCGAAIPWRYLLLEGGCLLIALWSALAFSGATVLVTAVFGWMLLLIATVDAEHLWLPDRLTLPFGALGVIATLAIGEVPIWTPLVGAAAGYGGLALIAWLYRKVRGFDGMGGGDPRLLGAIGAWVGWQGLPSVLIWACVAGLSVAIAQALVRRRLAAGQQLPFGTFLAVGAWLTWLWGPLHALWG</sequence>
<dbReference type="EMBL" id="CP023315">
    <property type="protein sequence ID" value="ATC33434.1"/>
    <property type="molecule type" value="Genomic_DNA"/>
</dbReference>
<dbReference type="InterPro" id="IPR000045">
    <property type="entry name" value="Prepilin_IV_endopep_pep"/>
</dbReference>
<evidence type="ECO:0000256" key="6">
    <source>
        <dbReference type="ARBA" id="ARBA00022989"/>
    </source>
</evidence>
<dbReference type="EC" id="3.4.23.43" evidence="9"/>
<evidence type="ECO:0000256" key="7">
    <source>
        <dbReference type="ARBA" id="ARBA00023136"/>
    </source>
</evidence>
<evidence type="ECO:0000313" key="13">
    <source>
        <dbReference type="EMBL" id="ATC33434.1"/>
    </source>
</evidence>
<dbReference type="GO" id="GO:0004190">
    <property type="term" value="F:aspartic-type endopeptidase activity"/>
    <property type="evidence" value="ECO:0007669"/>
    <property type="project" value="UniProtKB-EC"/>
</dbReference>
<dbReference type="Pfam" id="PF06750">
    <property type="entry name" value="A24_N_bact"/>
    <property type="match status" value="1"/>
</dbReference>
<evidence type="ECO:0000313" key="14">
    <source>
        <dbReference type="Proteomes" id="UP000217311"/>
    </source>
</evidence>
<comment type="function">
    <text evidence="9">Plays an essential role in type IV pili and type II pseudopili formation by proteolytically removing the leader sequence from substrate proteins and subsequently monomethylating the alpha-amino group of the newly exposed N-terminal phenylalanine.</text>
</comment>
<dbReference type="PANTHER" id="PTHR30487:SF0">
    <property type="entry name" value="PREPILIN LEADER PEPTIDASE_N-METHYLTRANSFERASE-RELATED"/>
    <property type="match status" value="1"/>
</dbReference>
<keyword evidence="4" id="KW-0997">Cell inner membrane</keyword>
<dbReference type="Pfam" id="PF01478">
    <property type="entry name" value="Peptidase_A24"/>
    <property type="match status" value="1"/>
</dbReference>
<keyword evidence="9" id="KW-0645">Protease</keyword>
<keyword evidence="5 9" id="KW-0812">Transmembrane</keyword>
<dbReference type="GO" id="GO:0008168">
    <property type="term" value="F:methyltransferase activity"/>
    <property type="evidence" value="ECO:0007669"/>
    <property type="project" value="UniProtKB-KW"/>
</dbReference>
<evidence type="ECO:0000256" key="8">
    <source>
        <dbReference type="RuleBase" id="RU003793"/>
    </source>
</evidence>
<feature type="transmembrane region" description="Helical" evidence="10">
    <location>
        <begin position="231"/>
        <end position="252"/>
    </location>
</feature>
<gene>
    <name evidence="13" type="ORF">CA606_14455</name>
</gene>
<dbReference type="Gene3D" id="1.20.120.1220">
    <property type="match status" value="1"/>
</dbReference>
<dbReference type="InterPro" id="IPR050882">
    <property type="entry name" value="Prepilin_peptidase/N-MTase"/>
</dbReference>
<dbReference type="InterPro" id="IPR014032">
    <property type="entry name" value="Peptidase_A24A_bac"/>
</dbReference>
<evidence type="ECO:0000256" key="10">
    <source>
        <dbReference type="SAM" id="Phobius"/>
    </source>
</evidence>
<feature type="transmembrane region" description="Helical" evidence="10">
    <location>
        <begin position="86"/>
        <end position="116"/>
    </location>
</feature>
<dbReference type="RefSeq" id="WP_096052811.1">
    <property type="nucleotide sequence ID" value="NZ_CP023315.3"/>
</dbReference>
<name>A0A290N0P0_CAUVI</name>
<evidence type="ECO:0000256" key="3">
    <source>
        <dbReference type="ARBA" id="ARBA00022475"/>
    </source>
</evidence>
<keyword evidence="3" id="KW-1003">Cell membrane</keyword>
<reference evidence="14" key="1">
    <citation type="submission" date="2017-09" db="EMBL/GenBank/DDBJ databases">
        <title>Genome evolution observed in wild isolates of Caulobacter crescentus.</title>
        <authorList>
            <person name="Ely B."/>
            <person name="Wilson K."/>
            <person name="Scott D."/>
        </authorList>
    </citation>
    <scope>NUCLEOTIDE SEQUENCE [LARGE SCALE GENOMIC DNA]</scope>
    <source>
        <strain evidence="14">CB13b1a</strain>
    </source>
</reference>
<keyword evidence="6 10" id="KW-1133">Transmembrane helix</keyword>
<comment type="catalytic activity">
    <reaction evidence="9">
        <text>Typically cleaves a -Gly-|-Phe- bond to release an N-terminal, basic peptide of 5-8 residues from type IV prepilin, and then N-methylates the new N-terminal amino group, the methyl donor being S-adenosyl-L-methionine.</text>
        <dbReference type="EC" id="3.4.23.43"/>
    </reaction>
</comment>
<dbReference type="Proteomes" id="UP000217311">
    <property type="component" value="Chromosome"/>
</dbReference>
<keyword evidence="9" id="KW-0378">Hydrolase</keyword>
<keyword evidence="9" id="KW-0511">Multifunctional enzyme</keyword>
<keyword evidence="9" id="KW-0489">Methyltransferase</keyword>
<evidence type="ECO:0000259" key="11">
    <source>
        <dbReference type="Pfam" id="PF01478"/>
    </source>
</evidence>
<dbReference type="PANTHER" id="PTHR30487">
    <property type="entry name" value="TYPE 4 PREPILIN-LIKE PROTEINS LEADER PEPTIDE-PROCESSING ENZYME"/>
    <property type="match status" value="1"/>
</dbReference>
<proteinExistence type="inferred from homology"/>
<dbReference type="AlphaFoldDB" id="A0A290N0P0"/>
<comment type="similarity">
    <text evidence="2 8">Belongs to the peptidase A24 family.</text>
</comment>
<evidence type="ECO:0000256" key="2">
    <source>
        <dbReference type="ARBA" id="ARBA00005801"/>
    </source>
</evidence>
<dbReference type="InterPro" id="IPR010627">
    <property type="entry name" value="Prepilin_pept_A24_N"/>
</dbReference>
<dbReference type="EC" id="2.1.1.-" evidence="9"/>
<dbReference type="PRINTS" id="PR00864">
    <property type="entry name" value="PREPILNPTASE"/>
</dbReference>
<accession>A0A290N0P0</accession>
<feature type="transmembrane region" description="Helical" evidence="10">
    <location>
        <begin position="151"/>
        <end position="169"/>
    </location>
</feature>
<evidence type="ECO:0000256" key="4">
    <source>
        <dbReference type="ARBA" id="ARBA00022519"/>
    </source>
</evidence>
<feature type="transmembrane region" description="Helical" evidence="10">
    <location>
        <begin position="6"/>
        <end position="27"/>
    </location>
</feature>
<evidence type="ECO:0000259" key="12">
    <source>
        <dbReference type="Pfam" id="PF06750"/>
    </source>
</evidence>
<evidence type="ECO:0000256" key="1">
    <source>
        <dbReference type="ARBA" id="ARBA00004429"/>
    </source>
</evidence>
<dbReference type="GO" id="GO:0005886">
    <property type="term" value="C:plasma membrane"/>
    <property type="evidence" value="ECO:0007669"/>
    <property type="project" value="UniProtKB-SubCell"/>
</dbReference>
<evidence type="ECO:0000256" key="9">
    <source>
        <dbReference type="RuleBase" id="RU003794"/>
    </source>
</evidence>